<comment type="similarity">
    <text evidence="1">Belongs to the GMC oxidoreductase family.</text>
</comment>
<keyword evidence="4" id="KW-1185">Reference proteome</keyword>
<dbReference type="Pfam" id="PF05199">
    <property type="entry name" value="GMC_oxred_C"/>
    <property type="match status" value="1"/>
</dbReference>
<sequence>MRSLGFWEMGPQSDPDAVVNDQLQVYGVTNLRVVDASIFPIVPSAHLYAPTVMVGEKASDMIKETWKNYNENEPHKNSGCYSHPNTIDQGYGLEKPNRTPCNANKPNHGCYSHPNTIDQGYGSEKPNRTPCNANKPSQLDNQKNNTQTTESPSTTETTDIVDKGPVVPNQPNFVSGWESYANITSSTSTTTTTTEEPYQETTQPTTSTSTTTTTTEKPNQQPVHQPQPLLPLLKNHTKKQPVLRNKVTLQVFPMDLLLNQTQRHLLKPMPIHPKTIPRNNQYYGTKSDSKSSQWISFSTKPSTPSLPNGYPSQPNPATSSETNAYPPYLPNQKPNGYPNNNLAGTSGTFTNQQYPQYQQPSYPVPPPDNNYHLPLGPPSQFNGYPNQTSVYPQATYPSDNYQIHTIYPGSPNYAPQPFNPPAASRPIPPNYQGYPNNLPHPQPPAPPQEGYYHPSQINGVPRPIQTNEGKPVQPPPAHPQNPYQQGPNKPSFVNNEIVNPNEDILFPHNKHQGKHPAQHISQQNTLAYEDDINYSGLTGLHNI</sequence>
<evidence type="ECO:0000259" key="3">
    <source>
        <dbReference type="Pfam" id="PF05199"/>
    </source>
</evidence>
<reference evidence="5 6" key="1">
    <citation type="submission" date="2025-04" db="UniProtKB">
        <authorList>
            <consortium name="RefSeq"/>
        </authorList>
    </citation>
    <scope>IDENTIFICATION</scope>
</reference>
<accession>A0A1S3DMH6</accession>
<feature type="region of interest" description="Disordered" evidence="2">
    <location>
        <begin position="185"/>
        <end position="225"/>
    </location>
</feature>
<evidence type="ECO:0000313" key="4">
    <source>
        <dbReference type="Proteomes" id="UP000079169"/>
    </source>
</evidence>
<organism evidence="4 6">
    <name type="scientific">Diaphorina citri</name>
    <name type="common">Asian citrus psyllid</name>
    <dbReference type="NCBI Taxonomy" id="121845"/>
    <lineage>
        <taxon>Eukaryota</taxon>
        <taxon>Metazoa</taxon>
        <taxon>Ecdysozoa</taxon>
        <taxon>Arthropoda</taxon>
        <taxon>Hexapoda</taxon>
        <taxon>Insecta</taxon>
        <taxon>Pterygota</taxon>
        <taxon>Neoptera</taxon>
        <taxon>Paraneoptera</taxon>
        <taxon>Hemiptera</taxon>
        <taxon>Sternorrhyncha</taxon>
        <taxon>Psylloidea</taxon>
        <taxon>Psyllidae</taxon>
        <taxon>Diaphorininae</taxon>
        <taxon>Diaphorina</taxon>
    </lineage>
</organism>
<dbReference type="Gene3D" id="3.50.50.60">
    <property type="entry name" value="FAD/NAD(P)-binding domain"/>
    <property type="match status" value="1"/>
</dbReference>
<feature type="region of interest" description="Disordered" evidence="2">
    <location>
        <begin position="270"/>
        <end position="358"/>
    </location>
</feature>
<dbReference type="GeneID" id="103521485"/>
<feature type="compositionally biased region" description="Polar residues" evidence="2">
    <location>
        <begin position="332"/>
        <end position="351"/>
    </location>
</feature>
<dbReference type="KEGG" id="dci:103521479"/>
<evidence type="ECO:0000256" key="1">
    <source>
        <dbReference type="ARBA" id="ARBA00010790"/>
    </source>
</evidence>
<feature type="compositionally biased region" description="Polar residues" evidence="2">
    <location>
        <begin position="486"/>
        <end position="496"/>
    </location>
</feature>
<dbReference type="InterPro" id="IPR036188">
    <property type="entry name" value="FAD/NAD-bd_sf"/>
</dbReference>
<feature type="compositionally biased region" description="Polar residues" evidence="2">
    <location>
        <begin position="277"/>
        <end position="323"/>
    </location>
</feature>
<feature type="compositionally biased region" description="Polar residues" evidence="2">
    <location>
        <begin position="79"/>
        <end position="88"/>
    </location>
</feature>
<dbReference type="GO" id="GO:0050660">
    <property type="term" value="F:flavin adenine dinucleotide binding"/>
    <property type="evidence" value="ECO:0007669"/>
    <property type="project" value="InterPro"/>
</dbReference>
<dbReference type="PANTHER" id="PTHR11552:SF227">
    <property type="entry name" value="GLUCOSE DEHYDROGENASE [FAD, QUINONE]-LIKE PROTEIN"/>
    <property type="match status" value="1"/>
</dbReference>
<evidence type="ECO:0000256" key="2">
    <source>
        <dbReference type="SAM" id="MobiDB-lite"/>
    </source>
</evidence>
<name>A0A1S3DMH6_DIACI</name>
<feature type="compositionally biased region" description="Polar residues" evidence="2">
    <location>
        <begin position="129"/>
        <end position="145"/>
    </location>
</feature>
<feature type="compositionally biased region" description="Pro residues" evidence="2">
    <location>
        <begin position="438"/>
        <end position="447"/>
    </location>
</feature>
<dbReference type="PANTHER" id="PTHR11552">
    <property type="entry name" value="GLUCOSE-METHANOL-CHOLINE GMC OXIDOREDUCTASE"/>
    <property type="match status" value="1"/>
</dbReference>
<feature type="region of interest" description="Disordered" evidence="2">
    <location>
        <begin position="408"/>
        <end position="496"/>
    </location>
</feature>
<dbReference type="AlphaFoldDB" id="A0A1S3DMH6"/>
<dbReference type="SUPFAM" id="SSF51905">
    <property type="entry name" value="FAD/NAD(P)-binding domain"/>
    <property type="match status" value="1"/>
</dbReference>
<dbReference type="STRING" id="121845.A0A1S3DMH6"/>
<evidence type="ECO:0000313" key="6">
    <source>
        <dbReference type="RefSeq" id="XP_008484819.1"/>
    </source>
</evidence>
<dbReference type="RefSeq" id="XP_008484819.1">
    <property type="nucleotide sequence ID" value="XM_008486597.1"/>
</dbReference>
<proteinExistence type="inferred from homology"/>
<dbReference type="KEGG" id="dci:103521485"/>
<gene>
    <name evidence="6" type="primary">LOC103521485</name>
    <name evidence="5" type="synonym">LOC103521479</name>
</gene>
<dbReference type="RefSeq" id="XP_008484812.2">
    <property type="nucleotide sequence ID" value="XM_008486590.2"/>
</dbReference>
<dbReference type="GeneID" id="103521479"/>
<feature type="region of interest" description="Disordered" evidence="2">
    <location>
        <begin position="73"/>
        <end position="173"/>
    </location>
</feature>
<dbReference type="GO" id="GO:0016614">
    <property type="term" value="F:oxidoreductase activity, acting on CH-OH group of donors"/>
    <property type="evidence" value="ECO:0007669"/>
    <property type="project" value="InterPro"/>
</dbReference>
<dbReference type="InterPro" id="IPR012132">
    <property type="entry name" value="GMC_OxRdtase"/>
</dbReference>
<dbReference type="PaxDb" id="121845-A0A1S3DMH6"/>
<evidence type="ECO:0000313" key="5">
    <source>
        <dbReference type="RefSeq" id="XP_008484812.2"/>
    </source>
</evidence>
<protein>
    <submittedName>
        <fullName evidence="5 6">Sporozoite surface protein 2-like</fullName>
    </submittedName>
</protein>
<dbReference type="InterPro" id="IPR007867">
    <property type="entry name" value="GMC_OxRtase_C"/>
</dbReference>
<dbReference type="Proteomes" id="UP000079169">
    <property type="component" value="Unplaced"/>
</dbReference>
<feature type="compositionally biased region" description="Low complexity" evidence="2">
    <location>
        <begin position="146"/>
        <end position="158"/>
    </location>
</feature>
<feature type="domain" description="Glucose-methanol-choline oxidoreductase C-terminal" evidence="3">
    <location>
        <begin position="7"/>
        <end position="55"/>
    </location>
</feature>